<dbReference type="InterPro" id="IPR019734">
    <property type="entry name" value="TPR_rpt"/>
</dbReference>
<reference evidence="3 4" key="2">
    <citation type="journal article" date="2012" name="Int. J. Syst. Evol. Microbiol.">
        <title>Magnetococcus marinus gen. nov., sp. nov., a marine, magnetotactic bacterium that represents a novel lineage (Magnetococcaceae fam. nov.; Magnetococcales ord. nov.) at the base of the Alphaproteobacteria.</title>
        <authorList>
            <person name="Bazylinski D.A."/>
            <person name="Williams T.J."/>
            <person name="Lefevre C.T."/>
            <person name="Berg R.J."/>
            <person name="Zhang C.L."/>
            <person name="Bowser S.S."/>
            <person name="Dean A.J."/>
            <person name="Beveridge T.J."/>
        </authorList>
    </citation>
    <scope>NUCLEOTIDE SEQUENCE [LARGE SCALE GENOMIC DNA]</scope>
    <source>
        <strain evidence="4">ATCC BAA-1437 / JCM 17883 / MC-1</strain>
    </source>
</reference>
<evidence type="ECO:0000256" key="2">
    <source>
        <dbReference type="PROSITE-ProRule" id="PRU00339"/>
    </source>
</evidence>
<keyword evidence="1" id="KW-0732">Signal</keyword>
<dbReference type="Proteomes" id="UP000002586">
    <property type="component" value="Chromosome"/>
</dbReference>
<dbReference type="Gene3D" id="1.20.5.110">
    <property type="match status" value="1"/>
</dbReference>
<keyword evidence="1" id="KW-0131">Cell cycle</keyword>
<dbReference type="NCBIfam" id="TIGR02795">
    <property type="entry name" value="tol_pal_ybgF"/>
    <property type="match status" value="1"/>
</dbReference>
<dbReference type="InterPro" id="IPR011990">
    <property type="entry name" value="TPR-like_helical_dom_sf"/>
</dbReference>
<keyword evidence="1" id="KW-0132">Cell division</keyword>
<keyword evidence="4" id="KW-1185">Reference proteome</keyword>
<comment type="similarity">
    <text evidence="1">Belongs to the CpoB family.</text>
</comment>
<name>A0L4U7_MAGMM</name>
<sequence length="377" mass="41209" precursor="true">MQTQSLLATARRLAWVTALSVTLSACVTNPDFSSAPTTTKGAKSPVELAMDEVHSKLDALTAADASRRTALTDQNKRLELLQQEITSLRGELDQTRHGAQQLGQHVAELRNYIARAYGMPMQSSPSVDFAQPPAEQGAQVGFNQPGMGLVGMQQNQESARQAQATMEQPGMNPNAAMQPGMEPMAQSNLGNGTLQPQGMGGAVMQPPPLLPQQPGMGQPTMGMLGQNTQQALTAAQPPAPKVLPQATNAKEAYDQAKLYVTSGQYDRAQELFDGFLKQYGSDPLADNAQYWLGEMHYVQRNFRSALVEFNNVLVKWPNSGKVPDSLLKIGFSFYELEDYENARRALEQLVQNYPNANAVPLAMQRLKRIEQVKANIH</sequence>
<keyword evidence="1" id="KW-0175">Coiled coil</keyword>
<evidence type="ECO:0000256" key="1">
    <source>
        <dbReference type="HAMAP-Rule" id="MF_02066"/>
    </source>
</evidence>
<feature type="signal peptide" evidence="1">
    <location>
        <begin position="1"/>
        <end position="25"/>
    </location>
</feature>
<dbReference type="GO" id="GO:0043093">
    <property type="term" value="P:FtsZ-dependent cytokinesis"/>
    <property type="evidence" value="ECO:0007669"/>
    <property type="project" value="UniProtKB-UniRule"/>
</dbReference>
<dbReference type="Pfam" id="PF13432">
    <property type="entry name" value="TPR_16"/>
    <property type="match status" value="1"/>
</dbReference>
<dbReference type="Gene3D" id="1.25.40.10">
    <property type="entry name" value="Tetratricopeptide repeat domain"/>
    <property type="match status" value="1"/>
</dbReference>
<dbReference type="SUPFAM" id="SSF48452">
    <property type="entry name" value="TPR-like"/>
    <property type="match status" value="1"/>
</dbReference>
<protein>
    <recommendedName>
        <fullName evidence="1">Cell division coordinator CpoB</fullName>
    </recommendedName>
</protein>
<comment type="subcellular location">
    <subcellularLocation>
        <location evidence="1">Periplasm</location>
    </subcellularLocation>
</comment>
<dbReference type="EMBL" id="CP000471">
    <property type="protein sequence ID" value="ABK42990.1"/>
    <property type="molecule type" value="Genomic_DNA"/>
</dbReference>
<comment type="function">
    <text evidence="1">Mediates coordination of peptidoglycan synthesis and outer membrane constriction during cell division.</text>
</comment>
<reference evidence="4" key="1">
    <citation type="journal article" date="2009" name="Appl. Environ. Microbiol.">
        <title>Complete genome sequence of the chemolithoautotrophic marine magnetotactic coccus strain MC-1.</title>
        <authorList>
            <person name="Schubbe S."/>
            <person name="Williams T.J."/>
            <person name="Xie G."/>
            <person name="Kiss H.E."/>
            <person name="Brettin T.S."/>
            <person name="Martinez D."/>
            <person name="Ross C.A."/>
            <person name="Schuler D."/>
            <person name="Cox B.L."/>
            <person name="Nealson K.H."/>
            <person name="Bazylinski D.A."/>
        </authorList>
    </citation>
    <scope>NUCLEOTIDE SEQUENCE [LARGE SCALE GENOMIC DNA]</scope>
    <source>
        <strain evidence="4">ATCC BAA-1437 / JCM 17883 / MC-1</strain>
    </source>
</reference>
<evidence type="ECO:0000313" key="4">
    <source>
        <dbReference type="Proteomes" id="UP000002586"/>
    </source>
</evidence>
<feature type="coiled-coil region" evidence="1">
    <location>
        <begin position="71"/>
        <end position="98"/>
    </location>
</feature>
<organism evidence="3 4">
    <name type="scientific">Magnetococcus marinus (strain ATCC BAA-1437 / JCM 17883 / MC-1)</name>
    <dbReference type="NCBI Taxonomy" id="156889"/>
    <lineage>
        <taxon>Bacteria</taxon>
        <taxon>Pseudomonadati</taxon>
        <taxon>Pseudomonadota</taxon>
        <taxon>Magnetococcia</taxon>
        <taxon>Magnetococcales</taxon>
        <taxon>Magnetococcaceae</taxon>
        <taxon>Magnetococcus</taxon>
    </lineage>
</organism>
<dbReference type="InterPro" id="IPR014162">
    <property type="entry name" value="CpoB_C"/>
</dbReference>
<dbReference type="KEGG" id="mgm:Mmc1_0465"/>
<dbReference type="AlphaFoldDB" id="A0L4U7"/>
<feature type="repeat" description="TPR" evidence="2">
    <location>
        <begin position="323"/>
        <end position="356"/>
    </location>
</feature>
<accession>A0L4U7</accession>
<dbReference type="HAMAP" id="MF_02066">
    <property type="entry name" value="CpoB"/>
    <property type="match status" value="1"/>
</dbReference>
<dbReference type="GO" id="GO:0030288">
    <property type="term" value="C:outer membrane-bounded periplasmic space"/>
    <property type="evidence" value="ECO:0007669"/>
    <property type="project" value="UniProtKB-UniRule"/>
</dbReference>
<dbReference type="eggNOG" id="COG1729">
    <property type="taxonomic scope" value="Bacteria"/>
</dbReference>
<dbReference type="InterPro" id="IPR034706">
    <property type="entry name" value="CpoB"/>
</dbReference>
<feature type="chain" id="PRO_5009990578" description="Cell division coordinator CpoB" evidence="1">
    <location>
        <begin position="26"/>
        <end position="377"/>
    </location>
</feature>
<dbReference type="PROSITE" id="PS50005">
    <property type="entry name" value="TPR"/>
    <property type="match status" value="1"/>
</dbReference>
<gene>
    <name evidence="1" type="primary">cpoB</name>
    <name evidence="3" type="ordered locus">Mmc1_0465</name>
</gene>
<dbReference type="HOGENOM" id="CLU_733189_0_0_5"/>
<keyword evidence="1" id="KW-0574">Periplasm</keyword>
<keyword evidence="2" id="KW-0802">TPR repeat</keyword>
<proteinExistence type="inferred from homology"/>
<dbReference type="STRING" id="156889.Mmc1_0465"/>
<evidence type="ECO:0000313" key="3">
    <source>
        <dbReference type="EMBL" id="ABK42990.1"/>
    </source>
</evidence>
<dbReference type="Pfam" id="PF13174">
    <property type="entry name" value="TPR_6"/>
    <property type="match status" value="1"/>
</dbReference>